<evidence type="ECO:0000259" key="1">
    <source>
        <dbReference type="Pfam" id="PF07883"/>
    </source>
</evidence>
<reference evidence="2" key="1">
    <citation type="submission" date="2020-05" db="EMBL/GenBank/DDBJ databases">
        <title>Fertoebacter nigrum gen. nov., sp. nov., a new member of the family Rhodobacteraceae.</title>
        <authorList>
            <person name="Szuroczki S."/>
            <person name="Abbaszade G."/>
            <person name="Buni D."/>
            <person name="Schumann P."/>
            <person name="Toth E."/>
        </authorList>
    </citation>
    <scope>NUCLEOTIDE SEQUENCE</scope>
    <source>
        <strain evidence="2">RG-N-1a</strain>
    </source>
</reference>
<dbReference type="Gene3D" id="2.60.120.10">
    <property type="entry name" value="Jelly Rolls"/>
    <property type="match status" value="1"/>
</dbReference>
<comment type="caution">
    <text evidence="2">The sequence shown here is derived from an EMBL/GenBank/DDBJ whole genome shotgun (WGS) entry which is preliminary data.</text>
</comment>
<dbReference type="AlphaFoldDB" id="A0A8X8KMQ6"/>
<dbReference type="CDD" id="cd02238">
    <property type="entry name" value="cupin_KdgF"/>
    <property type="match status" value="1"/>
</dbReference>
<evidence type="ECO:0000313" key="3">
    <source>
        <dbReference type="Proteomes" id="UP000484076"/>
    </source>
</evidence>
<dbReference type="InterPro" id="IPR052535">
    <property type="entry name" value="Bacilysin_H2HPP_isomerase"/>
</dbReference>
<dbReference type="Pfam" id="PF07883">
    <property type="entry name" value="Cupin_2"/>
    <property type="match status" value="1"/>
</dbReference>
<evidence type="ECO:0000313" key="2">
    <source>
        <dbReference type="EMBL" id="NUB43215.1"/>
    </source>
</evidence>
<accession>A0A8X8KMQ6</accession>
<name>A0A8X8KMQ6_9RHOB</name>
<dbReference type="InterPro" id="IPR025499">
    <property type="entry name" value="KdgF"/>
</dbReference>
<dbReference type="SUPFAM" id="SSF51182">
    <property type="entry name" value="RmlC-like cupins"/>
    <property type="match status" value="1"/>
</dbReference>
<dbReference type="Proteomes" id="UP000484076">
    <property type="component" value="Unassembled WGS sequence"/>
</dbReference>
<feature type="domain" description="Cupin type-2" evidence="1">
    <location>
        <begin position="27"/>
        <end position="84"/>
    </location>
</feature>
<dbReference type="PIRSF" id="PIRSF029883">
    <property type="entry name" value="KdgF"/>
    <property type="match status" value="1"/>
</dbReference>
<sequence length="100" mass="10838">MFPVKATDPGVTRQVLADNPDLMLVAFRFDTGAEGRLHSHPHVQATFVQAGRFLFAINGVESEIGPGDSLMIPSGAQHGCRCIEAGVLIDSFTPRRDDFL</sequence>
<keyword evidence="3" id="KW-1185">Reference proteome</keyword>
<dbReference type="InterPro" id="IPR013096">
    <property type="entry name" value="Cupin_2"/>
</dbReference>
<dbReference type="RefSeq" id="WP_152823879.1">
    <property type="nucleotide sequence ID" value="NZ_WHUT02000001.1"/>
</dbReference>
<dbReference type="InterPro" id="IPR011051">
    <property type="entry name" value="RmlC_Cupin_sf"/>
</dbReference>
<dbReference type="PANTHER" id="PTHR40112:SF1">
    <property type="entry name" value="H2HPP ISOMERASE"/>
    <property type="match status" value="1"/>
</dbReference>
<organism evidence="2 3">
    <name type="scientific">Fertoeibacter niger</name>
    <dbReference type="NCBI Taxonomy" id="2656921"/>
    <lineage>
        <taxon>Bacteria</taxon>
        <taxon>Pseudomonadati</taxon>
        <taxon>Pseudomonadota</taxon>
        <taxon>Alphaproteobacteria</taxon>
        <taxon>Rhodobacterales</taxon>
        <taxon>Paracoccaceae</taxon>
        <taxon>Fertoeibacter</taxon>
    </lineage>
</organism>
<dbReference type="EMBL" id="WHUT02000001">
    <property type="protein sequence ID" value="NUB43215.1"/>
    <property type="molecule type" value="Genomic_DNA"/>
</dbReference>
<proteinExistence type="predicted"/>
<gene>
    <name evidence="2" type="ORF">GEU84_002365</name>
</gene>
<dbReference type="PANTHER" id="PTHR40112">
    <property type="entry name" value="H2HPP ISOMERASE"/>
    <property type="match status" value="1"/>
</dbReference>
<protein>
    <submittedName>
        <fullName evidence="2">Cupin domain-containing protein</fullName>
    </submittedName>
</protein>
<dbReference type="InterPro" id="IPR014710">
    <property type="entry name" value="RmlC-like_jellyroll"/>
</dbReference>